<organism evidence="2">
    <name type="scientific">Ctenopharyngodon idella</name>
    <name type="common">Grass carp</name>
    <name type="synonym">Leuciscus idella</name>
    <dbReference type="NCBI Taxonomy" id="7959"/>
    <lineage>
        <taxon>Eukaryota</taxon>
        <taxon>Metazoa</taxon>
        <taxon>Chordata</taxon>
        <taxon>Craniata</taxon>
        <taxon>Vertebrata</taxon>
        <taxon>Euteleostomi</taxon>
        <taxon>Actinopterygii</taxon>
        <taxon>Neopterygii</taxon>
        <taxon>Teleostei</taxon>
        <taxon>Ostariophysi</taxon>
        <taxon>Cypriniformes</taxon>
        <taxon>Xenocyprididae</taxon>
        <taxon>Xenocypridinae</taxon>
        <taxon>Ctenopharyngodon</taxon>
    </lineage>
</organism>
<protein>
    <submittedName>
        <fullName evidence="2">Chemokine ligand-like protein</fullName>
    </submittedName>
</protein>
<proteinExistence type="evidence at transcript level"/>
<reference evidence="2" key="1">
    <citation type="submission" date="2017-08" db="EMBL/GenBank/DDBJ databases">
        <title>An investigation of the diversity and expression of chemokine superfamily by teleost fishes grass carp Ctenopharyngodon idella.</title>
        <authorList>
            <person name="Liao Z."/>
            <person name="Su J."/>
        </authorList>
    </citation>
    <scope>NUCLEOTIDE SEQUENCE</scope>
</reference>
<evidence type="ECO:0000256" key="1">
    <source>
        <dbReference type="SAM" id="SignalP"/>
    </source>
</evidence>
<dbReference type="AlphaFoldDB" id="A0A345D742"/>
<keyword evidence="1" id="KW-0732">Signal</keyword>
<gene>
    <name evidence="2" type="primary">XCLl</name>
</gene>
<feature type="signal peptide" evidence="1">
    <location>
        <begin position="1"/>
        <end position="22"/>
    </location>
</feature>
<feature type="chain" id="PRO_5016980380" evidence="1">
    <location>
        <begin position="23"/>
        <end position="82"/>
    </location>
</feature>
<sequence length="82" mass="8989">MRASSLCMVFGLVLLMAWTSEAQHQKHVDILCLSGDLDGPADGLDFLRLKGWCDSPKCILAIHPSRPLPKPMPANDSQSRPC</sequence>
<dbReference type="EMBL" id="MF783142">
    <property type="protein sequence ID" value="AXF84172.1"/>
    <property type="molecule type" value="mRNA"/>
</dbReference>
<accession>A0A345D742</accession>
<name>A0A345D742_CTEID</name>
<evidence type="ECO:0000313" key="2">
    <source>
        <dbReference type="EMBL" id="AXF84172.1"/>
    </source>
</evidence>